<feature type="domain" description="Peptide chain release factor" evidence="2">
    <location>
        <begin position="27"/>
        <end position="128"/>
    </location>
</feature>
<reference evidence="3 4" key="1">
    <citation type="submission" date="2024-01" db="EMBL/GenBank/DDBJ databases">
        <title>The genomes of 5 underutilized Papilionoideae crops provide insights into root nodulation and disease resistance.</title>
        <authorList>
            <person name="Yuan L."/>
        </authorList>
    </citation>
    <scope>NUCLEOTIDE SEQUENCE [LARGE SCALE GENOMIC DNA]</scope>
    <source>
        <strain evidence="3">LY-2023</strain>
        <tissue evidence="3">Leaf</tissue>
    </source>
</reference>
<evidence type="ECO:0000313" key="3">
    <source>
        <dbReference type="EMBL" id="KAK7302005.1"/>
    </source>
</evidence>
<keyword evidence="4" id="KW-1185">Reference proteome</keyword>
<dbReference type="GO" id="GO:0051015">
    <property type="term" value="F:actin filament binding"/>
    <property type="evidence" value="ECO:0007669"/>
    <property type="project" value="TreeGrafter"/>
</dbReference>
<accession>A0AAN9JMM8</accession>
<dbReference type="InterPro" id="IPR005139">
    <property type="entry name" value="PCRF"/>
</dbReference>
<dbReference type="PANTHER" id="PTHR32258">
    <property type="entry name" value="PROTEIN NETWORKED 4A"/>
    <property type="match status" value="1"/>
</dbReference>
<comment type="caution">
    <text evidence="3">The sequence shown here is derived from an EMBL/GenBank/DDBJ whole genome shotgun (WGS) entry which is preliminary data.</text>
</comment>
<dbReference type="AlphaFoldDB" id="A0AAN9JMM8"/>
<organism evidence="3 4">
    <name type="scientific">Clitoria ternatea</name>
    <name type="common">Butterfly pea</name>
    <dbReference type="NCBI Taxonomy" id="43366"/>
    <lineage>
        <taxon>Eukaryota</taxon>
        <taxon>Viridiplantae</taxon>
        <taxon>Streptophyta</taxon>
        <taxon>Embryophyta</taxon>
        <taxon>Tracheophyta</taxon>
        <taxon>Spermatophyta</taxon>
        <taxon>Magnoliopsida</taxon>
        <taxon>eudicotyledons</taxon>
        <taxon>Gunneridae</taxon>
        <taxon>Pentapetalae</taxon>
        <taxon>rosids</taxon>
        <taxon>fabids</taxon>
        <taxon>Fabales</taxon>
        <taxon>Fabaceae</taxon>
        <taxon>Papilionoideae</taxon>
        <taxon>50 kb inversion clade</taxon>
        <taxon>NPAAA clade</taxon>
        <taxon>indigoferoid/millettioid clade</taxon>
        <taxon>Phaseoleae</taxon>
        <taxon>Clitoria</taxon>
    </lineage>
</organism>
<dbReference type="GO" id="GO:0006415">
    <property type="term" value="P:translational termination"/>
    <property type="evidence" value="ECO:0007669"/>
    <property type="project" value="InterPro"/>
</dbReference>
<dbReference type="GO" id="GO:0005886">
    <property type="term" value="C:plasma membrane"/>
    <property type="evidence" value="ECO:0007669"/>
    <property type="project" value="TreeGrafter"/>
</dbReference>
<feature type="coiled-coil region" evidence="1">
    <location>
        <begin position="32"/>
        <end position="73"/>
    </location>
</feature>
<gene>
    <name evidence="3" type="ORF">RJT34_12883</name>
</gene>
<dbReference type="Pfam" id="PF03462">
    <property type="entry name" value="PCRF"/>
    <property type="match status" value="1"/>
</dbReference>
<name>A0AAN9JMM8_CLITE</name>
<proteinExistence type="predicted"/>
<dbReference type="InterPro" id="IPR045853">
    <property type="entry name" value="Pep_chain_release_fac_I_sf"/>
</dbReference>
<keyword evidence="1" id="KW-0175">Coiled coil</keyword>
<dbReference type="Proteomes" id="UP001359559">
    <property type="component" value="Unassembled WGS sequence"/>
</dbReference>
<dbReference type="PANTHER" id="PTHR32258:SF27">
    <property type="entry name" value="INTERACTING (KIP1-LIKE) FAMILY PROTEIN, PUTATIVE-RELATED"/>
    <property type="match status" value="1"/>
</dbReference>
<evidence type="ECO:0000259" key="2">
    <source>
        <dbReference type="SMART" id="SM00937"/>
    </source>
</evidence>
<protein>
    <recommendedName>
        <fullName evidence="2">Peptide chain release factor domain-containing protein</fullName>
    </recommendedName>
</protein>
<sequence length="129" mass="14982">MDELEGLKAKSTDLEECCRLLNDEKYNLLNERSDLVSQLESVEEKLSNLEKMFTKLEEKYTDAEKDKETIDNQVEELCTGGEEASLFAMDIFKMYEKYAHKKGWKFKVVDIAQSDLKGYKVHISFISAH</sequence>
<evidence type="ECO:0000256" key="1">
    <source>
        <dbReference type="SAM" id="Coils"/>
    </source>
</evidence>
<dbReference type="Gene3D" id="3.30.70.1660">
    <property type="match status" value="1"/>
</dbReference>
<evidence type="ECO:0000313" key="4">
    <source>
        <dbReference type="Proteomes" id="UP001359559"/>
    </source>
</evidence>
<dbReference type="EMBL" id="JAYKXN010000003">
    <property type="protein sequence ID" value="KAK7302005.1"/>
    <property type="molecule type" value="Genomic_DNA"/>
</dbReference>
<dbReference type="InterPro" id="IPR051861">
    <property type="entry name" value="NET_actin-binding_domain"/>
</dbReference>
<dbReference type="SUPFAM" id="SSF75620">
    <property type="entry name" value="Release factor"/>
    <property type="match status" value="1"/>
</dbReference>
<dbReference type="SMART" id="SM00937">
    <property type="entry name" value="PCRF"/>
    <property type="match status" value="1"/>
</dbReference>